<dbReference type="InterPro" id="IPR006912">
    <property type="entry name" value="Harbinger_derived_prot"/>
</dbReference>
<organism evidence="1 2">
    <name type="scientific">Lithospermum erythrorhizon</name>
    <name type="common">Purple gromwell</name>
    <name type="synonym">Lithospermum officinale var. erythrorhizon</name>
    <dbReference type="NCBI Taxonomy" id="34254"/>
    <lineage>
        <taxon>Eukaryota</taxon>
        <taxon>Viridiplantae</taxon>
        <taxon>Streptophyta</taxon>
        <taxon>Embryophyta</taxon>
        <taxon>Tracheophyta</taxon>
        <taxon>Spermatophyta</taxon>
        <taxon>Magnoliopsida</taxon>
        <taxon>eudicotyledons</taxon>
        <taxon>Gunneridae</taxon>
        <taxon>Pentapetalae</taxon>
        <taxon>asterids</taxon>
        <taxon>lamiids</taxon>
        <taxon>Boraginales</taxon>
        <taxon>Boraginaceae</taxon>
        <taxon>Boraginoideae</taxon>
        <taxon>Lithospermeae</taxon>
        <taxon>Lithospermum</taxon>
    </lineage>
</organism>
<dbReference type="PANTHER" id="PTHR47150">
    <property type="entry name" value="OS12G0169200 PROTEIN"/>
    <property type="match status" value="1"/>
</dbReference>
<dbReference type="EMBL" id="BAABME010001110">
    <property type="protein sequence ID" value="GAA0147632.1"/>
    <property type="molecule type" value="Genomic_DNA"/>
</dbReference>
<dbReference type="AlphaFoldDB" id="A0AAV3P982"/>
<dbReference type="PANTHER" id="PTHR47150:SF5">
    <property type="entry name" value="OS07G0546750 PROTEIN"/>
    <property type="match status" value="1"/>
</dbReference>
<keyword evidence="2" id="KW-1185">Reference proteome</keyword>
<evidence type="ECO:0000313" key="2">
    <source>
        <dbReference type="Proteomes" id="UP001454036"/>
    </source>
</evidence>
<name>A0AAV3P982_LITER</name>
<sequence>MKKKVFMRIVNDLSCDEYFILRYNATKQVGLSPIQKCTATMRILAYGMPGDACDEYVKIGSSTAIECLKRFCDGVVHLYEGIYLRKSNGEDLERLLRVAKDRGFPSMIGNIDCMHWNGKIVQLAGRDRSPVFDDVEQGKTPKINFIVNGRHYDLTYYLADGIYPKWPTFIQSIRRPQGEREKLFVERQEAYKKDVERAFGALQSRFQIIRQPARLWDLSDLSTIMRACIRVEDDRVNYAYNQGLAEYDQSNTNESSS</sequence>
<evidence type="ECO:0000313" key="1">
    <source>
        <dbReference type="EMBL" id="GAA0147632.1"/>
    </source>
</evidence>
<reference evidence="1 2" key="1">
    <citation type="submission" date="2024-01" db="EMBL/GenBank/DDBJ databases">
        <title>The complete chloroplast genome sequence of Lithospermum erythrorhizon: insights into the phylogenetic relationship among Boraginaceae species and the maternal lineages of purple gromwells.</title>
        <authorList>
            <person name="Okada T."/>
            <person name="Watanabe K."/>
        </authorList>
    </citation>
    <scope>NUCLEOTIDE SEQUENCE [LARGE SCALE GENOMIC DNA]</scope>
</reference>
<dbReference type="Pfam" id="PF04827">
    <property type="entry name" value="Plant_tran"/>
    <property type="match status" value="2"/>
</dbReference>
<proteinExistence type="predicted"/>
<dbReference type="Proteomes" id="UP001454036">
    <property type="component" value="Unassembled WGS sequence"/>
</dbReference>
<accession>A0AAV3P982</accession>
<protein>
    <submittedName>
        <fullName evidence="1">Uncharacterized protein</fullName>
    </submittedName>
</protein>
<comment type="caution">
    <text evidence="1">The sequence shown here is derived from an EMBL/GenBank/DDBJ whole genome shotgun (WGS) entry which is preliminary data.</text>
</comment>
<gene>
    <name evidence="1" type="ORF">LIER_07286</name>
</gene>